<feature type="active site" description="Proton acceptor" evidence="4">
    <location>
        <position position="249"/>
    </location>
</feature>
<dbReference type="PIRSF" id="PIRSF000148">
    <property type="entry name" value="ASA_dh"/>
    <property type="match status" value="1"/>
</dbReference>
<dbReference type="SMART" id="SM00859">
    <property type="entry name" value="Semialdhyde_dh"/>
    <property type="match status" value="1"/>
</dbReference>
<name>A0A2M8QBF7_9CHLR</name>
<organism evidence="6 7">
    <name type="scientific">Candidatus Thermofonsia Clade 3 bacterium</name>
    <dbReference type="NCBI Taxonomy" id="2364212"/>
    <lineage>
        <taxon>Bacteria</taxon>
        <taxon>Bacillati</taxon>
        <taxon>Chloroflexota</taxon>
        <taxon>Candidatus Thermofontia</taxon>
        <taxon>Candidatus Thermofonsia Clade 3</taxon>
    </lineage>
</organism>
<evidence type="ECO:0000313" key="6">
    <source>
        <dbReference type="EMBL" id="PJF47138.1"/>
    </source>
</evidence>
<protein>
    <submittedName>
        <fullName evidence="6">Aspartate-semialdehyde dehydrogenase</fullName>
    </submittedName>
</protein>
<dbReference type="InterPro" id="IPR005676">
    <property type="entry name" value="Asp_semi-ald_DH_pep-lack"/>
</dbReference>
<dbReference type="GO" id="GO:0051287">
    <property type="term" value="F:NAD binding"/>
    <property type="evidence" value="ECO:0007669"/>
    <property type="project" value="InterPro"/>
</dbReference>
<evidence type="ECO:0000256" key="1">
    <source>
        <dbReference type="ARBA" id="ARBA00010584"/>
    </source>
</evidence>
<dbReference type="InterPro" id="IPR051823">
    <property type="entry name" value="ASADH-related"/>
</dbReference>
<dbReference type="AlphaFoldDB" id="A0A2M8QBF7"/>
<dbReference type="NCBIfam" id="NF006416">
    <property type="entry name" value="PRK08664.1"/>
    <property type="match status" value="1"/>
</dbReference>
<feature type="domain" description="Semialdehyde dehydrogenase NAD-binding" evidence="5">
    <location>
        <begin position="7"/>
        <end position="137"/>
    </location>
</feature>
<dbReference type="GO" id="GO:0009088">
    <property type="term" value="P:threonine biosynthetic process"/>
    <property type="evidence" value="ECO:0007669"/>
    <property type="project" value="TreeGrafter"/>
</dbReference>
<evidence type="ECO:0000256" key="2">
    <source>
        <dbReference type="ARBA" id="ARBA00022857"/>
    </source>
</evidence>
<dbReference type="GO" id="GO:0046983">
    <property type="term" value="F:protein dimerization activity"/>
    <property type="evidence" value="ECO:0007669"/>
    <property type="project" value="InterPro"/>
</dbReference>
<keyword evidence="2" id="KW-0521">NADP</keyword>
<accession>A0A2M8QBF7</accession>
<dbReference type="Pfam" id="PF01118">
    <property type="entry name" value="Semialdhyde_dh"/>
    <property type="match status" value="1"/>
</dbReference>
<keyword evidence="3" id="KW-0560">Oxidoreductase</keyword>
<feature type="active site" description="Acyl-thioester intermediate" evidence="4">
    <location>
        <position position="156"/>
    </location>
</feature>
<dbReference type="Gene3D" id="3.30.360.10">
    <property type="entry name" value="Dihydrodipicolinate Reductase, domain 2"/>
    <property type="match status" value="1"/>
</dbReference>
<dbReference type="EMBL" id="PGTN01000066">
    <property type="protein sequence ID" value="PJF47138.1"/>
    <property type="molecule type" value="Genomic_DNA"/>
</dbReference>
<sequence>MSTNKVPVAILGATGVVGARFVQLLRDHPTFRIAALAASDRSEGKRYADAAHWVVEDEIPQAVRDMPLLAADPDAVLRAAPDVRAVFSALPNEIAAVAEPAFAQAGVLVFSNASYHRMAPDVPLVIPEVNAEHLNLLRHQRQKRGWMGGIVCNTNCTVSGPAMTLRPLYDAFGVRRVFCVSMQAISGAGYPGVPSLDITDNVLPYIKNEEEKLEAEARKLLGRLDGGAIREASFGLSAHCNRVPVIDGHMVTMSVETERPVAPEEAARVMRQFRCAQTAGLPSAPDCPIIVHDEPDRPQPRRDRLAGSPVGGMSVVVGRVRREPLFGDCGVKFVTLAHNTIRGAAGGSVLNAELAWRMGLMDK</sequence>
<dbReference type="CDD" id="cd18130">
    <property type="entry name" value="ASADH_C_arch_fung_like"/>
    <property type="match status" value="1"/>
</dbReference>
<evidence type="ECO:0000259" key="5">
    <source>
        <dbReference type="SMART" id="SM00859"/>
    </source>
</evidence>
<evidence type="ECO:0000313" key="7">
    <source>
        <dbReference type="Proteomes" id="UP000230790"/>
    </source>
</evidence>
<evidence type="ECO:0000256" key="3">
    <source>
        <dbReference type="ARBA" id="ARBA00023002"/>
    </source>
</evidence>
<reference evidence="6 7" key="1">
    <citation type="submission" date="2017-11" db="EMBL/GenBank/DDBJ databases">
        <title>Evolution of Phototrophy in the Chloroflexi Phylum Driven by Horizontal Gene Transfer.</title>
        <authorList>
            <person name="Ward L.M."/>
            <person name="Hemp J."/>
            <person name="Shih P.M."/>
            <person name="Mcglynn S.E."/>
            <person name="Fischer W."/>
        </authorList>
    </citation>
    <scope>NUCLEOTIDE SEQUENCE [LARGE SCALE GENOMIC DNA]</scope>
    <source>
        <strain evidence="6">JP3_7</strain>
    </source>
</reference>
<proteinExistence type="inferred from homology"/>
<dbReference type="Pfam" id="PF02774">
    <property type="entry name" value="Semialdhyde_dhC"/>
    <property type="match status" value="1"/>
</dbReference>
<comment type="similarity">
    <text evidence="1">Belongs to the aspartate-semialdehyde dehydrogenase family.</text>
</comment>
<dbReference type="InterPro" id="IPR000534">
    <property type="entry name" value="Semialdehyde_DH_NAD-bd"/>
</dbReference>
<dbReference type="PANTHER" id="PTHR46718:SF1">
    <property type="entry name" value="ASPARTATE-SEMIALDEHYDE DEHYDROGENASE"/>
    <property type="match status" value="1"/>
</dbReference>
<dbReference type="NCBIfam" id="TIGR00978">
    <property type="entry name" value="asd_EA"/>
    <property type="match status" value="1"/>
</dbReference>
<dbReference type="GO" id="GO:0050661">
    <property type="term" value="F:NADP binding"/>
    <property type="evidence" value="ECO:0007669"/>
    <property type="project" value="InterPro"/>
</dbReference>
<dbReference type="SUPFAM" id="SSF55347">
    <property type="entry name" value="Glyceraldehyde-3-phosphate dehydrogenase-like, C-terminal domain"/>
    <property type="match status" value="1"/>
</dbReference>
<dbReference type="InterPro" id="IPR036291">
    <property type="entry name" value="NAD(P)-bd_dom_sf"/>
</dbReference>
<dbReference type="GO" id="GO:0009086">
    <property type="term" value="P:methionine biosynthetic process"/>
    <property type="evidence" value="ECO:0007669"/>
    <property type="project" value="UniProtKB-ARBA"/>
</dbReference>
<dbReference type="PANTHER" id="PTHR46718">
    <property type="entry name" value="ASPARTATE-SEMIALDEHYDE DEHYDROGENASE"/>
    <property type="match status" value="1"/>
</dbReference>
<dbReference type="SUPFAM" id="SSF51735">
    <property type="entry name" value="NAD(P)-binding Rossmann-fold domains"/>
    <property type="match status" value="1"/>
</dbReference>
<dbReference type="CDD" id="cd02315">
    <property type="entry name" value="ScASADH_like_N"/>
    <property type="match status" value="1"/>
</dbReference>
<dbReference type="InterPro" id="IPR012280">
    <property type="entry name" value="Semialdhyde_DH_dimer_dom"/>
</dbReference>
<dbReference type="GO" id="GO:0004073">
    <property type="term" value="F:aspartate-semialdehyde dehydrogenase activity"/>
    <property type="evidence" value="ECO:0007669"/>
    <property type="project" value="TreeGrafter"/>
</dbReference>
<dbReference type="Gene3D" id="3.40.50.720">
    <property type="entry name" value="NAD(P)-binding Rossmann-like Domain"/>
    <property type="match status" value="1"/>
</dbReference>
<comment type="caution">
    <text evidence="6">The sequence shown here is derived from an EMBL/GenBank/DDBJ whole genome shotgun (WGS) entry which is preliminary data.</text>
</comment>
<evidence type="ECO:0000256" key="4">
    <source>
        <dbReference type="PIRSR" id="PIRSR000148-1"/>
    </source>
</evidence>
<dbReference type="Proteomes" id="UP000230790">
    <property type="component" value="Unassembled WGS sequence"/>
</dbReference>
<gene>
    <name evidence="6" type="primary">asd</name>
    <name evidence="6" type="ORF">CUN48_10230</name>
</gene>